<evidence type="ECO:0000256" key="5">
    <source>
        <dbReference type="PIRNR" id="PIRNR005426"/>
    </source>
</evidence>
<keyword evidence="3 5" id="KW-0288">FMN</keyword>
<dbReference type="EMBL" id="JAAAMU010000004">
    <property type="protein sequence ID" value="NBC69362.1"/>
    <property type="molecule type" value="Genomic_DNA"/>
</dbReference>
<dbReference type="PIRSF" id="PIRSF005426">
    <property type="entry name" value="Frp"/>
    <property type="match status" value="1"/>
</dbReference>
<dbReference type="InterPro" id="IPR000415">
    <property type="entry name" value="Nitroreductase-like"/>
</dbReference>
<dbReference type="Gene3D" id="3.40.109.10">
    <property type="entry name" value="NADH Oxidase"/>
    <property type="match status" value="1"/>
</dbReference>
<sequence length="251" mass="27702">MNDIISLMKEHRSIRSYAPDPVTDEQLTAILSAAQAASTSSNIQAYSVIGVRGEEKRRRLAELTGHQKHVEQAPLFLVWCADLNRLQSAVGGAMETEEPEFELPSNMEAFIMATVDCALAAQNAAIAAESLALGVVYIGGIRNRPQEVSELLQLPKLVYPVFGMCVGTPTQAPDVRPRLPLPVVYHEEAYSEAGFKEGIEAYDAVMAEYYAQRTGGGRASVWSTEMAARFRLKNLRPHMRDFLLSQGFRLD</sequence>
<comment type="caution">
    <text evidence="7">The sequence shown here is derived from an EMBL/GenBank/DDBJ whole genome shotgun (WGS) entry which is preliminary data.</text>
</comment>
<evidence type="ECO:0000256" key="4">
    <source>
        <dbReference type="ARBA" id="ARBA00023002"/>
    </source>
</evidence>
<dbReference type="Proteomes" id="UP000558113">
    <property type="component" value="Unassembled WGS sequence"/>
</dbReference>
<dbReference type="CDD" id="cd02146">
    <property type="entry name" value="NfsA-like"/>
    <property type="match status" value="1"/>
</dbReference>
<reference evidence="7 8" key="1">
    <citation type="submission" date="2020-01" db="EMBL/GenBank/DDBJ databases">
        <title>Paenibacillus soybeanensis sp. nov. isolated from the nodules of soybean (Glycine max(L.) Merr).</title>
        <authorList>
            <person name="Wang H."/>
        </authorList>
    </citation>
    <scope>NUCLEOTIDE SEQUENCE [LARGE SCALE GENOMIC DNA]</scope>
    <source>
        <strain evidence="7 8">DSM 23054</strain>
    </source>
</reference>
<evidence type="ECO:0000313" key="8">
    <source>
        <dbReference type="Proteomes" id="UP000558113"/>
    </source>
</evidence>
<protein>
    <submittedName>
        <fullName evidence="7">Oxygen-insensitive NADPH nitroreductase</fullName>
        <ecNumber evidence="7">1.5.1.38</ecNumber>
    </submittedName>
</protein>
<evidence type="ECO:0000256" key="1">
    <source>
        <dbReference type="ARBA" id="ARBA00008366"/>
    </source>
</evidence>
<dbReference type="InterPro" id="IPR016446">
    <property type="entry name" value="Flavin_OxRdtase_Frp"/>
</dbReference>
<gene>
    <name evidence="7" type="primary">nfsA</name>
    <name evidence="7" type="ORF">GT003_10200</name>
</gene>
<dbReference type="RefSeq" id="WP_161697096.1">
    <property type="nucleotide sequence ID" value="NZ_JAAAMU010000004.1"/>
</dbReference>
<keyword evidence="8" id="KW-1185">Reference proteome</keyword>
<name>A0A7X5BY65_9BACL</name>
<dbReference type="InterPro" id="IPR029479">
    <property type="entry name" value="Nitroreductase"/>
</dbReference>
<dbReference type="EC" id="1.5.1.38" evidence="7"/>
<organism evidence="7 8">
    <name type="scientific">Paenibacillus sacheonensis</name>
    <dbReference type="NCBI Taxonomy" id="742054"/>
    <lineage>
        <taxon>Bacteria</taxon>
        <taxon>Bacillati</taxon>
        <taxon>Bacillota</taxon>
        <taxon>Bacilli</taxon>
        <taxon>Bacillales</taxon>
        <taxon>Paenibacillaceae</taxon>
        <taxon>Paenibacillus</taxon>
    </lineage>
</organism>
<evidence type="ECO:0000256" key="2">
    <source>
        <dbReference type="ARBA" id="ARBA00022630"/>
    </source>
</evidence>
<dbReference type="OrthoDB" id="9775805at2"/>
<dbReference type="GO" id="GO:0052873">
    <property type="term" value="F:FMN reductase (NADPH) activity"/>
    <property type="evidence" value="ECO:0007669"/>
    <property type="project" value="UniProtKB-EC"/>
</dbReference>
<dbReference type="SUPFAM" id="SSF55469">
    <property type="entry name" value="FMN-dependent nitroreductase-like"/>
    <property type="match status" value="1"/>
</dbReference>
<dbReference type="Pfam" id="PF00881">
    <property type="entry name" value="Nitroreductase"/>
    <property type="match status" value="1"/>
</dbReference>
<proteinExistence type="inferred from homology"/>
<evidence type="ECO:0000313" key="7">
    <source>
        <dbReference type="EMBL" id="NBC69362.1"/>
    </source>
</evidence>
<keyword evidence="5" id="KW-0521">NADP</keyword>
<keyword evidence="4 5" id="KW-0560">Oxidoreductase</keyword>
<dbReference type="AlphaFoldDB" id="A0A7X5BY65"/>
<evidence type="ECO:0000256" key="3">
    <source>
        <dbReference type="ARBA" id="ARBA00022643"/>
    </source>
</evidence>
<dbReference type="NCBIfam" id="NF008033">
    <property type="entry name" value="PRK10765.1"/>
    <property type="match status" value="1"/>
</dbReference>
<comment type="similarity">
    <text evidence="1 5">Belongs to the flavin oxidoreductase frp family.</text>
</comment>
<dbReference type="PANTHER" id="PTHR43425">
    <property type="entry name" value="OXYGEN-INSENSITIVE NADPH NITROREDUCTASE"/>
    <property type="match status" value="1"/>
</dbReference>
<accession>A0A7X5BY65</accession>
<feature type="domain" description="Nitroreductase" evidence="6">
    <location>
        <begin position="9"/>
        <end position="167"/>
    </location>
</feature>
<evidence type="ECO:0000259" key="6">
    <source>
        <dbReference type="Pfam" id="PF00881"/>
    </source>
</evidence>
<keyword evidence="2 5" id="KW-0285">Flavoprotein</keyword>
<dbReference type="PANTHER" id="PTHR43425:SF2">
    <property type="entry name" value="OXYGEN-INSENSITIVE NADPH NITROREDUCTASE"/>
    <property type="match status" value="1"/>
</dbReference>